<feature type="chain" id="PRO_5021998956" evidence="1">
    <location>
        <begin position="25"/>
        <end position="416"/>
    </location>
</feature>
<feature type="signal peptide" evidence="1">
    <location>
        <begin position="1"/>
        <end position="24"/>
    </location>
</feature>
<dbReference type="RefSeq" id="WP_143379881.1">
    <property type="nucleotide sequence ID" value="NZ_CP041637.1"/>
</dbReference>
<protein>
    <submittedName>
        <fullName evidence="2">PorT family protein</fullName>
    </submittedName>
</protein>
<keyword evidence="3" id="KW-1185">Reference proteome</keyword>
<proteinExistence type="predicted"/>
<gene>
    <name evidence="2" type="ORF">FNB79_02955</name>
</gene>
<keyword evidence="1" id="KW-0732">Signal</keyword>
<sequence>MKTPIFKFILLPLSFFLFFNISSAQENFLSGYVVSTTGDTISGYIDIKDWKTNPKEITFKKELNQNPIIYDTSSIKYFNAQDNAYISAIVDIEISSRDIQNLKNDANLKLEKRDVFLKVLINGNKSLYYYKDEHNKTNFYIKENDKFILLTHKTYLKETINIVENNQYKGQLIFYLNDCKNIQSQINNATYTQESLTSVFEKYYKCIGSEIDFKSTKEKTALEFGIVAGITNTNLKFNNEKHSIYLNGDYASSTNLAAGLFLDIVFPKNNNKWSIHNELLYTSYSTKNTYIDYDTTDTYSSYNSEIGHTFIELNNLLRYTQPLGKLSVFLNGGISSGFVISDENYLKAERHNYSNVIITEAEATPNSSTFEFGFSLGTGITYQNIGLDIRYKFSKGVFSQFDSKINRLYVLLSYKI</sequence>
<reference evidence="2 3" key="1">
    <citation type="submission" date="2019-07" db="EMBL/GenBank/DDBJ databases">
        <title>Genome sequencing for Formosa sp. PS13.</title>
        <authorList>
            <person name="Park S.-J."/>
        </authorList>
    </citation>
    <scope>NUCLEOTIDE SEQUENCE [LARGE SCALE GENOMIC DNA]</scope>
    <source>
        <strain evidence="2 3">PS13</strain>
    </source>
</reference>
<dbReference type="KEGG" id="fop:FNB79_02955"/>
<accession>A0A516GN69</accession>
<dbReference type="AlphaFoldDB" id="A0A516GN69"/>
<dbReference type="OrthoDB" id="921445at2"/>
<evidence type="ECO:0000256" key="1">
    <source>
        <dbReference type="SAM" id="SignalP"/>
    </source>
</evidence>
<evidence type="ECO:0000313" key="2">
    <source>
        <dbReference type="EMBL" id="QDO92974.1"/>
    </source>
</evidence>
<dbReference type="EMBL" id="CP041637">
    <property type="protein sequence ID" value="QDO92974.1"/>
    <property type="molecule type" value="Genomic_DNA"/>
</dbReference>
<name>A0A516GN69_9FLAO</name>
<organism evidence="2 3">
    <name type="scientific">Formosa sediminum</name>
    <dbReference type="NCBI Taxonomy" id="2594004"/>
    <lineage>
        <taxon>Bacteria</taxon>
        <taxon>Pseudomonadati</taxon>
        <taxon>Bacteroidota</taxon>
        <taxon>Flavobacteriia</taxon>
        <taxon>Flavobacteriales</taxon>
        <taxon>Flavobacteriaceae</taxon>
        <taxon>Formosa</taxon>
    </lineage>
</organism>
<dbReference type="Proteomes" id="UP000319209">
    <property type="component" value="Chromosome"/>
</dbReference>
<evidence type="ECO:0000313" key="3">
    <source>
        <dbReference type="Proteomes" id="UP000319209"/>
    </source>
</evidence>